<dbReference type="RefSeq" id="WP_229591273.1">
    <property type="nucleotide sequence ID" value="NZ_AP024485.1"/>
</dbReference>
<evidence type="ECO:0000256" key="6">
    <source>
        <dbReference type="SAM" id="Phobius"/>
    </source>
</evidence>
<dbReference type="InterPro" id="IPR042177">
    <property type="entry name" value="Cell/Rod_1"/>
</dbReference>
<accession>A0ABM7P8H8</accession>
<sequence>MTGPKKIAIIIVAGLFVYLSLHTWNLRTGHLDALSTYTGLDISGVILRPGIWVKDNVVGFWERYIYLVGLKQENDALKEEAAMCRKANLLMKAQAESAGRLEKILGFTAPEQWMFSGTRVIGHRMGPASALATITVDKGSAQGIADDMPVTALDGVVGRIWRTGVGTSTVLLLTDTNSRIAVIGDTHRSPGMLSGQGYGQSLRLRYINQNAKIDPGELLLTSGLSGIFPKGLPVARVTKVQRSDISLFLTVLAEPLVDVAKLEEVLLLSRQPEELPLTDATPADEEGDTGASDQ</sequence>
<protein>
    <recommendedName>
        <fullName evidence="2">Cell shape-determining protein MreC</fullName>
    </recommendedName>
    <alternativeName>
        <fullName evidence="4">Cell shape protein MreC</fullName>
    </alternativeName>
</protein>
<keyword evidence="9" id="KW-1185">Reference proteome</keyword>
<evidence type="ECO:0000256" key="5">
    <source>
        <dbReference type="SAM" id="MobiDB-lite"/>
    </source>
</evidence>
<proteinExistence type="inferred from homology"/>
<evidence type="ECO:0000256" key="2">
    <source>
        <dbReference type="ARBA" id="ARBA00013855"/>
    </source>
</evidence>
<dbReference type="InterPro" id="IPR042175">
    <property type="entry name" value="Cell/Rod_MreC_2"/>
</dbReference>
<dbReference type="Gene3D" id="2.40.10.340">
    <property type="entry name" value="Rod shape-determining protein MreC, domain 1"/>
    <property type="match status" value="1"/>
</dbReference>
<feature type="domain" description="Rod shape-determining protein MreC beta-barrel core" evidence="7">
    <location>
        <begin position="128"/>
        <end position="268"/>
    </location>
</feature>
<dbReference type="Pfam" id="PF04085">
    <property type="entry name" value="MreC"/>
    <property type="match status" value="1"/>
</dbReference>
<evidence type="ECO:0000256" key="3">
    <source>
        <dbReference type="ARBA" id="ARBA00022960"/>
    </source>
</evidence>
<keyword evidence="6" id="KW-1133">Transmembrane helix</keyword>
<name>A0ABM7P8H8_9BACT</name>
<dbReference type="EMBL" id="AP024485">
    <property type="protein sequence ID" value="BCS89294.1"/>
    <property type="molecule type" value="Genomic_DNA"/>
</dbReference>
<dbReference type="InterPro" id="IPR055342">
    <property type="entry name" value="MreC_beta-barrel_core"/>
</dbReference>
<feature type="transmembrane region" description="Helical" evidence="6">
    <location>
        <begin position="7"/>
        <end position="24"/>
    </location>
</feature>
<dbReference type="Proteomes" id="UP001053296">
    <property type="component" value="Chromosome"/>
</dbReference>
<evidence type="ECO:0000256" key="1">
    <source>
        <dbReference type="ARBA" id="ARBA00009369"/>
    </source>
</evidence>
<keyword evidence="3" id="KW-0133">Cell shape</keyword>
<evidence type="ECO:0000313" key="8">
    <source>
        <dbReference type="EMBL" id="BCS89294.1"/>
    </source>
</evidence>
<dbReference type="PANTHER" id="PTHR34138">
    <property type="entry name" value="CELL SHAPE-DETERMINING PROTEIN MREC"/>
    <property type="match status" value="1"/>
</dbReference>
<keyword evidence="6" id="KW-0472">Membrane</keyword>
<reference evidence="8" key="1">
    <citation type="journal article" date="2022" name="Arch. Microbiol.">
        <title>Pseudodesulfovibrio sediminis sp. nov., a mesophilic and neutrophilic sulfate-reducing bacterium isolated from sediment of a brackish lake.</title>
        <authorList>
            <person name="Takahashi A."/>
            <person name="Kojima H."/>
            <person name="Watanabe M."/>
            <person name="Fukui M."/>
        </authorList>
    </citation>
    <scope>NUCLEOTIDE SEQUENCE</scope>
    <source>
        <strain evidence="8">SF6</strain>
    </source>
</reference>
<dbReference type="InterPro" id="IPR007221">
    <property type="entry name" value="MreC"/>
</dbReference>
<dbReference type="PANTHER" id="PTHR34138:SF1">
    <property type="entry name" value="CELL SHAPE-DETERMINING PROTEIN MREC"/>
    <property type="match status" value="1"/>
</dbReference>
<comment type="similarity">
    <text evidence="1">Belongs to the MreC family.</text>
</comment>
<feature type="region of interest" description="Disordered" evidence="5">
    <location>
        <begin position="273"/>
        <end position="294"/>
    </location>
</feature>
<evidence type="ECO:0000313" key="9">
    <source>
        <dbReference type="Proteomes" id="UP001053296"/>
    </source>
</evidence>
<gene>
    <name evidence="8" type="primary">mreC</name>
    <name evidence="8" type="ORF">PSDVSF_25360</name>
</gene>
<keyword evidence="6" id="KW-0812">Transmembrane</keyword>
<organism evidence="8 9">
    <name type="scientific">Pseudodesulfovibrio sediminis</name>
    <dbReference type="NCBI Taxonomy" id="2810563"/>
    <lineage>
        <taxon>Bacteria</taxon>
        <taxon>Pseudomonadati</taxon>
        <taxon>Thermodesulfobacteriota</taxon>
        <taxon>Desulfovibrionia</taxon>
        <taxon>Desulfovibrionales</taxon>
        <taxon>Desulfovibrionaceae</taxon>
    </lineage>
</organism>
<dbReference type="Gene3D" id="2.40.10.350">
    <property type="entry name" value="Rod shape-determining protein MreC, domain 2"/>
    <property type="match status" value="1"/>
</dbReference>
<dbReference type="NCBIfam" id="TIGR00219">
    <property type="entry name" value="mreC"/>
    <property type="match status" value="1"/>
</dbReference>
<evidence type="ECO:0000256" key="4">
    <source>
        <dbReference type="ARBA" id="ARBA00032089"/>
    </source>
</evidence>
<evidence type="ECO:0000259" key="7">
    <source>
        <dbReference type="Pfam" id="PF04085"/>
    </source>
</evidence>